<dbReference type="Gene3D" id="3.20.20.60">
    <property type="entry name" value="Phosphoenolpyruvate-binding domains"/>
    <property type="match status" value="1"/>
</dbReference>
<accession>A0ABQ4SAX5</accession>
<dbReference type="InterPro" id="IPR039556">
    <property type="entry name" value="ICL/PEPM"/>
</dbReference>
<reference evidence="1" key="1">
    <citation type="journal article" date="2021" name="Front. Microbiol.">
        <title>Comprehensive Comparative Genomics and Phenotyping of Methylobacterium Species.</title>
        <authorList>
            <person name="Alessa O."/>
            <person name="Ogura Y."/>
            <person name="Fujitani Y."/>
            <person name="Takami H."/>
            <person name="Hayashi T."/>
            <person name="Sahin N."/>
            <person name="Tani A."/>
        </authorList>
    </citation>
    <scope>NUCLEOTIDE SEQUENCE</scope>
    <source>
        <strain evidence="1">DSM 17168</strain>
    </source>
</reference>
<dbReference type="SUPFAM" id="SSF51621">
    <property type="entry name" value="Phosphoenolpyruvate/pyruvate domain"/>
    <property type="match status" value="1"/>
</dbReference>
<dbReference type="CDD" id="cd00377">
    <property type="entry name" value="ICL_PEPM"/>
    <property type="match status" value="1"/>
</dbReference>
<dbReference type="EMBL" id="BPQQ01000023">
    <property type="protein sequence ID" value="GJE00357.1"/>
    <property type="molecule type" value="Genomic_DNA"/>
</dbReference>
<sequence>MTDLAARRAAFRALHGAGCFVMPNPWDLGTARYLAGLGFPALATTSSGFAFTRALPDTDWAVPRDAMLGHIAEIAAATDLPVNADFESGYAHDPEGVARNVALCVGTGVAGLSIEDATGSAETPLYEFGQAVERIRAARQAIDATGADVLLTGRCEAYLTGHAEPLREAIRRLQAYAEAGAEVLYAPGPKRREEIRDLVAALSPRPVNILMSTNPGLRVADLAELGVRRISVGSALARAAWTGFIRAAKRISQEGSFGGFDGSVSFAELNGFFRKDLEAREARTRDSERP</sequence>
<keyword evidence="2" id="KW-1185">Reference proteome</keyword>
<name>A0ABQ4SAX5_9HYPH</name>
<comment type="caution">
    <text evidence="1">The sequence shown here is derived from an EMBL/GenBank/DDBJ whole genome shotgun (WGS) entry which is preliminary data.</text>
</comment>
<dbReference type="RefSeq" id="WP_238235244.1">
    <property type="nucleotide sequence ID" value="NZ_BPQQ01000023.1"/>
</dbReference>
<proteinExistence type="predicted"/>
<dbReference type="InterPro" id="IPR015813">
    <property type="entry name" value="Pyrv/PenolPyrv_kinase-like_dom"/>
</dbReference>
<dbReference type="Proteomes" id="UP001055153">
    <property type="component" value="Unassembled WGS sequence"/>
</dbReference>
<organism evidence="1 2">
    <name type="scientific">Methylobacterium isbiliense</name>
    <dbReference type="NCBI Taxonomy" id="315478"/>
    <lineage>
        <taxon>Bacteria</taxon>
        <taxon>Pseudomonadati</taxon>
        <taxon>Pseudomonadota</taxon>
        <taxon>Alphaproteobacteria</taxon>
        <taxon>Hyphomicrobiales</taxon>
        <taxon>Methylobacteriaceae</taxon>
        <taxon>Methylobacterium</taxon>
    </lineage>
</organism>
<reference evidence="1" key="2">
    <citation type="submission" date="2021-08" db="EMBL/GenBank/DDBJ databases">
        <authorList>
            <person name="Tani A."/>
            <person name="Ola A."/>
            <person name="Ogura Y."/>
            <person name="Katsura K."/>
            <person name="Hayashi T."/>
        </authorList>
    </citation>
    <scope>NUCLEOTIDE SEQUENCE</scope>
    <source>
        <strain evidence="1">DSM 17168</strain>
    </source>
</reference>
<dbReference type="PANTHER" id="PTHR42905">
    <property type="entry name" value="PHOSPHOENOLPYRUVATE CARBOXYLASE"/>
    <property type="match status" value="1"/>
</dbReference>
<dbReference type="InterPro" id="IPR040442">
    <property type="entry name" value="Pyrv_kinase-like_dom_sf"/>
</dbReference>
<gene>
    <name evidence="1" type="ORF">GMJLKIPL_2278</name>
</gene>
<dbReference type="Gene3D" id="6.10.250.2750">
    <property type="match status" value="1"/>
</dbReference>
<dbReference type="Pfam" id="PF13714">
    <property type="entry name" value="PEP_mutase"/>
    <property type="match status" value="1"/>
</dbReference>
<evidence type="ECO:0000313" key="2">
    <source>
        <dbReference type="Proteomes" id="UP001055153"/>
    </source>
</evidence>
<protein>
    <submittedName>
        <fullName evidence="1">Oxaloacetate decarboxylase</fullName>
    </submittedName>
</protein>
<dbReference type="PANTHER" id="PTHR42905:SF16">
    <property type="entry name" value="CARBOXYPHOSPHONOENOLPYRUVATE PHOSPHONOMUTASE-LIKE PROTEIN (AFU_ORTHOLOGUE AFUA_5G07230)"/>
    <property type="match status" value="1"/>
</dbReference>
<evidence type="ECO:0000313" key="1">
    <source>
        <dbReference type="EMBL" id="GJE00357.1"/>
    </source>
</evidence>